<feature type="compositionally biased region" description="Low complexity" evidence="1">
    <location>
        <begin position="30"/>
        <end position="45"/>
    </location>
</feature>
<sequence>MASAPNAYSAEPAFPVLADSLLRQPESKENAAAPSNETNAAAPSNGTTAKKDWNLKNDWKQGIQSSKEAVFRCGVVLGFSRLRMRSNESNEYIGQIPRYILTTQLRSIHPSSEPSAFIIHPRSFEAFVPRTLLNELQSPSHDQPGLSRDDAIRRLDSVQLLPVHNFTNAAQAIGKVSEALHEIQENREKQRKSADTSPSTHNPIVLIVVGLDTLTEGVIRASNPARGAAVLTATFRTLTRLSRVHASHLSIILVNTNGLGTMNPDWDKNQPSGNTTTHGDGDTRQALEDGIHSIFHSDIPSLFPTLLMKTLDQGIDIHLLLSDLRGAQIVEVIKDRVGTSLGKWGIWNEQ</sequence>
<accession>A0A9W4K2S8</accession>
<gene>
    <name evidence="2" type="ORF">PEGY_LOCUS1254</name>
</gene>
<reference evidence="2" key="1">
    <citation type="submission" date="2021-07" db="EMBL/GenBank/DDBJ databases">
        <authorList>
            <person name="Branca A.L. A."/>
        </authorList>
    </citation>
    <scope>NUCLEOTIDE SEQUENCE</scope>
</reference>
<keyword evidence="3" id="KW-1185">Reference proteome</keyword>
<dbReference type="OrthoDB" id="4344093at2759"/>
<evidence type="ECO:0000256" key="1">
    <source>
        <dbReference type="SAM" id="MobiDB-lite"/>
    </source>
</evidence>
<protein>
    <submittedName>
        <fullName evidence="2">Uncharacterized protein</fullName>
    </submittedName>
</protein>
<feature type="compositionally biased region" description="Polar residues" evidence="1">
    <location>
        <begin position="269"/>
        <end position="278"/>
    </location>
</feature>
<name>A0A9W4K2S8_9EURO</name>
<feature type="region of interest" description="Disordered" evidence="1">
    <location>
        <begin position="263"/>
        <end position="284"/>
    </location>
</feature>
<proteinExistence type="predicted"/>
<evidence type="ECO:0000313" key="2">
    <source>
        <dbReference type="EMBL" id="CAG8887948.1"/>
    </source>
</evidence>
<dbReference type="Proteomes" id="UP001154252">
    <property type="component" value="Unassembled WGS sequence"/>
</dbReference>
<comment type="caution">
    <text evidence="2">The sequence shown here is derived from an EMBL/GenBank/DDBJ whole genome shotgun (WGS) entry which is preliminary data.</text>
</comment>
<organism evidence="2 3">
    <name type="scientific">Penicillium egyptiacum</name>
    <dbReference type="NCBI Taxonomy" id="1303716"/>
    <lineage>
        <taxon>Eukaryota</taxon>
        <taxon>Fungi</taxon>
        <taxon>Dikarya</taxon>
        <taxon>Ascomycota</taxon>
        <taxon>Pezizomycotina</taxon>
        <taxon>Eurotiomycetes</taxon>
        <taxon>Eurotiomycetidae</taxon>
        <taxon>Eurotiales</taxon>
        <taxon>Aspergillaceae</taxon>
        <taxon>Penicillium</taxon>
    </lineage>
</organism>
<evidence type="ECO:0000313" key="3">
    <source>
        <dbReference type="Proteomes" id="UP001154252"/>
    </source>
</evidence>
<dbReference type="EMBL" id="CAJVRC010000839">
    <property type="protein sequence ID" value="CAG8887948.1"/>
    <property type="molecule type" value="Genomic_DNA"/>
</dbReference>
<feature type="region of interest" description="Disordered" evidence="1">
    <location>
        <begin position="26"/>
        <end position="52"/>
    </location>
</feature>
<dbReference type="AlphaFoldDB" id="A0A9W4K2S8"/>